<name>A0A4R8SHG0_9MYCO</name>
<dbReference type="GO" id="GO:0016787">
    <property type="term" value="F:hydrolase activity"/>
    <property type="evidence" value="ECO:0007669"/>
    <property type="project" value="UniProtKB-KW"/>
</dbReference>
<dbReference type="EMBL" id="PECM01000008">
    <property type="protein sequence ID" value="TEA05491.1"/>
    <property type="molecule type" value="Genomic_DNA"/>
</dbReference>
<evidence type="ECO:0000256" key="2">
    <source>
        <dbReference type="ARBA" id="ARBA00022801"/>
    </source>
</evidence>
<dbReference type="EC" id="3.1.1.-" evidence="5 6"/>
<dbReference type="PANTHER" id="PTHR48081:SF8">
    <property type="entry name" value="ALPHA_BETA HYDROLASE FOLD-3 DOMAIN-CONTAINING PROTEIN-RELATED"/>
    <property type="match status" value="1"/>
</dbReference>
<dbReference type="InterPro" id="IPR050300">
    <property type="entry name" value="GDXG_lipolytic_enzyme"/>
</dbReference>
<feature type="domain" description="Alpha/beta hydrolase fold-3" evidence="4">
    <location>
        <begin position="73"/>
        <end position="274"/>
    </location>
</feature>
<accession>A0A4R8SHG0</accession>
<gene>
    <name evidence="5" type="primary">lipR_2</name>
    <name evidence="6" type="ORF">CCUG60883_02797</name>
    <name evidence="5" type="ORF">CCUG60885_02540</name>
</gene>
<evidence type="ECO:0000313" key="7">
    <source>
        <dbReference type="Proteomes" id="UP000294844"/>
    </source>
</evidence>
<comment type="similarity">
    <text evidence="1">Belongs to the 'GDXG' lipolytic enzyme family.</text>
</comment>
<dbReference type="AlphaFoldDB" id="A0A4R8SHG0"/>
<protein>
    <submittedName>
        <fullName evidence="5 6">Acetyl-hydrolase LipR</fullName>
        <ecNumber evidence="5 6">3.1.1.-</ecNumber>
    </submittedName>
</protein>
<dbReference type="EMBL" id="PECK01000003">
    <property type="protein sequence ID" value="TDZ96396.1"/>
    <property type="molecule type" value="Genomic_DNA"/>
</dbReference>
<dbReference type="SUPFAM" id="SSF53474">
    <property type="entry name" value="alpha/beta-Hydrolases"/>
    <property type="match status" value="1"/>
</dbReference>
<evidence type="ECO:0000256" key="3">
    <source>
        <dbReference type="PROSITE-ProRule" id="PRU10038"/>
    </source>
</evidence>
<dbReference type="RefSeq" id="WP_134146516.1">
    <property type="nucleotide sequence ID" value="NZ_PECK01000003.1"/>
</dbReference>
<dbReference type="Proteomes" id="UP000294844">
    <property type="component" value="Unassembled WGS sequence"/>
</dbReference>
<evidence type="ECO:0000256" key="1">
    <source>
        <dbReference type="ARBA" id="ARBA00010515"/>
    </source>
</evidence>
<evidence type="ECO:0000313" key="6">
    <source>
        <dbReference type="EMBL" id="TEA05491.1"/>
    </source>
</evidence>
<evidence type="ECO:0000313" key="8">
    <source>
        <dbReference type="Proteomes" id="UP000295685"/>
    </source>
</evidence>
<reference evidence="7 8" key="1">
    <citation type="journal article" date="2019" name="Sci. Rep.">
        <title>Extended insight into the Mycobacterium chelonae-abscessus complex through whole genome sequencing of Mycobacterium salmoniphilum outbreak and Mycobacterium salmoniphilum-like strains.</title>
        <authorList>
            <person name="Behra P.R.K."/>
            <person name="Das S."/>
            <person name="Pettersson B.M.F."/>
            <person name="Shirreff L."/>
            <person name="DuCote T."/>
            <person name="Jacobsson K.G."/>
            <person name="Ennis D.G."/>
            <person name="Kirsebom L.A."/>
        </authorList>
    </citation>
    <scope>NUCLEOTIDE SEQUENCE [LARGE SCALE GENOMIC DNA]</scope>
    <source>
        <strain evidence="6 7">CCUG 60883</strain>
        <strain evidence="5 8">CCUG 60885</strain>
    </source>
</reference>
<keyword evidence="7" id="KW-1185">Reference proteome</keyword>
<organism evidence="5 8">
    <name type="scientific">Mycobacteroides salmoniphilum</name>
    <dbReference type="NCBI Taxonomy" id="404941"/>
    <lineage>
        <taxon>Bacteria</taxon>
        <taxon>Bacillati</taxon>
        <taxon>Actinomycetota</taxon>
        <taxon>Actinomycetes</taxon>
        <taxon>Mycobacteriales</taxon>
        <taxon>Mycobacteriaceae</taxon>
        <taxon>Mycobacteroides</taxon>
    </lineage>
</organism>
<dbReference type="PROSITE" id="PS01174">
    <property type="entry name" value="LIPASE_GDXG_SER"/>
    <property type="match status" value="1"/>
</dbReference>
<dbReference type="Pfam" id="PF07859">
    <property type="entry name" value="Abhydrolase_3"/>
    <property type="match status" value="1"/>
</dbReference>
<evidence type="ECO:0000313" key="5">
    <source>
        <dbReference type="EMBL" id="TDZ96396.1"/>
    </source>
</evidence>
<dbReference type="InterPro" id="IPR033140">
    <property type="entry name" value="Lipase_GDXG_put_SER_AS"/>
</dbReference>
<sequence length="303" mass="32276">MSLTMTLTRKALGLQPKPLESEAATREVLPKRLPPAPIPGSLRRRCTIERTIVEGFDVVTLRPRSLPAGSSHLLYLHGGAYISPLVSAHWRIIEALLRRTPASVTVPMYGLAPEHTVDEAFEMLDVLTAGITAKTPAGRLVVAGDSAGGGLALAHTQHLRDGNRQVLPAALILFSPWVDVTMANPDIAAIEPRDVMLASAGLRACGTWWSGGRQTTDPRVSPLLGNLIGLPPVSTFQGGYDLFLPDVTRLHERIQQAGGSSSLTIAPGGFHVYVSAPWTPEARAALDKAATVLRGTEHRPAAG</sequence>
<dbReference type="Proteomes" id="UP000295685">
    <property type="component" value="Unassembled WGS sequence"/>
</dbReference>
<evidence type="ECO:0000259" key="4">
    <source>
        <dbReference type="Pfam" id="PF07859"/>
    </source>
</evidence>
<comment type="caution">
    <text evidence="5">The sequence shown here is derived from an EMBL/GenBank/DDBJ whole genome shotgun (WGS) entry which is preliminary data.</text>
</comment>
<proteinExistence type="inferred from homology"/>
<feature type="active site" evidence="3">
    <location>
        <position position="146"/>
    </location>
</feature>
<dbReference type="InterPro" id="IPR013094">
    <property type="entry name" value="AB_hydrolase_3"/>
</dbReference>
<dbReference type="Gene3D" id="3.40.50.1820">
    <property type="entry name" value="alpha/beta hydrolase"/>
    <property type="match status" value="1"/>
</dbReference>
<dbReference type="InterPro" id="IPR029058">
    <property type="entry name" value="AB_hydrolase_fold"/>
</dbReference>
<dbReference type="PANTHER" id="PTHR48081">
    <property type="entry name" value="AB HYDROLASE SUPERFAMILY PROTEIN C4A8.06C"/>
    <property type="match status" value="1"/>
</dbReference>
<dbReference type="OrthoDB" id="9803828at2"/>
<keyword evidence="2 5" id="KW-0378">Hydrolase</keyword>